<organism evidence="2 3">
    <name type="scientific">Reticulomyxa filosa</name>
    <dbReference type="NCBI Taxonomy" id="46433"/>
    <lineage>
        <taxon>Eukaryota</taxon>
        <taxon>Sar</taxon>
        <taxon>Rhizaria</taxon>
        <taxon>Retaria</taxon>
        <taxon>Foraminifera</taxon>
        <taxon>Monothalamids</taxon>
        <taxon>Reticulomyxidae</taxon>
        <taxon>Reticulomyxa</taxon>
    </lineage>
</organism>
<dbReference type="EMBL" id="ASPP01006839">
    <property type="protein sequence ID" value="ETO28132.1"/>
    <property type="molecule type" value="Genomic_DNA"/>
</dbReference>
<evidence type="ECO:0000259" key="1">
    <source>
        <dbReference type="PROSITE" id="PS50280"/>
    </source>
</evidence>
<feature type="domain" description="SET" evidence="1">
    <location>
        <begin position="486"/>
        <end position="641"/>
    </location>
</feature>
<gene>
    <name evidence="2" type="ORF">RFI_08998</name>
</gene>
<evidence type="ECO:0000313" key="3">
    <source>
        <dbReference type="Proteomes" id="UP000023152"/>
    </source>
</evidence>
<dbReference type="InterPro" id="IPR046341">
    <property type="entry name" value="SET_dom_sf"/>
</dbReference>
<name>X6NS15_RETFI</name>
<dbReference type="PROSITE" id="PS50280">
    <property type="entry name" value="SET"/>
    <property type="match status" value="1"/>
</dbReference>
<comment type="caution">
    <text evidence="2">The sequence shown here is derived from an EMBL/GenBank/DDBJ whole genome shotgun (WGS) entry which is preliminary data.</text>
</comment>
<sequence>MIIDTGTNMESKSAAKEKIRIDQLFRRKDNYKSEKQNKKTHHCADFMTKKAEWMNNSKAIQELFKEELLSRLCECEQTFPATCPHKSRTSAEKMTEEMLSFEHVEALINERENGTEMVQSKKTDLCEFLCRELLNMKQLFLSLCNNTRICATPYLTYRITFCLIHHWLELKETETEMDKENVSDSKKREETVQHAEWISNACEKKPLKIIEQILLLFCRSQSCAPVETKVEQHPHLHDIHGDYNTSHKSNASQYVPLATTTRIQLGDTTNQNTIPCDKPIKVEMDIDAKVYSNNQNANANANEIVNINLNTNTNANGLPMIKSPVSEMDLSLSCEGCIEKNEKIGILYDICMNRPSAASRNVVKMKYISNYIPQSAKHDHHSMSDSEFIPVSEGVWQLKQGISNIVGTSKKKECCEIEIANAPVNGGTTKKQNILPLFKRQIQFFLEINDWKQYLRNPLAAGPNFGLYRQHELLEKFQVYENPFFCLLCFLFSFSFFPTHNFFLRYIACSKLYVIDDICEWQHNVFAQTVALREEAFDKYVEQLKLTCDKHLHVLGQCNCKFIMSPFIVIDALSLCNSNQEPLVMFVNDCRLNIELTQPTNEDKKYENVELLLCYLNGWPSLFACTTRDITKNEELFFFYGRQYNDALVENEKWPELQLSLKHYIDHKIEKLIGKRYNWKAGTFNPVEQRK</sequence>
<evidence type="ECO:0000313" key="2">
    <source>
        <dbReference type="EMBL" id="ETO28132.1"/>
    </source>
</evidence>
<dbReference type="AlphaFoldDB" id="X6NS15"/>
<dbReference type="CDD" id="cd08161">
    <property type="entry name" value="SET"/>
    <property type="match status" value="1"/>
</dbReference>
<reference evidence="2 3" key="1">
    <citation type="journal article" date="2013" name="Curr. Biol.">
        <title>The Genome of the Foraminiferan Reticulomyxa filosa.</title>
        <authorList>
            <person name="Glockner G."/>
            <person name="Hulsmann N."/>
            <person name="Schleicher M."/>
            <person name="Noegel A.A."/>
            <person name="Eichinger L."/>
            <person name="Gallinger C."/>
            <person name="Pawlowski J."/>
            <person name="Sierra R."/>
            <person name="Euteneuer U."/>
            <person name="Pillet L."/>
            <person name="Moustafa A."/>
            <person name="Platzer M."/>
            <person name="Groth M."/>
            <person name="Szafranski K."/>
            <person name="Schliwa M."/>
        </authorList>
    </citation>
    <scope>NUCLEOTIDE SEQUENCE [LARGE SCALE GENOMIC DNA]</scope>
</reference>
<keyword evidence="3" id="KW-1185">Reference proteome</keyword>
<proteinExistence type="predicted"/>
<dbReference type="InterPro" id="IPR001214">
    <property type="entry name" value="SET_dom"/>
</dbReference>
<accession>X6NS15</accession>
<protein>
    <recommendedName>
        <fullName evidence="1">SET domain-containing protein</fullName>
    </recommendedName>
</protein>
<dbReference type="SUPFAM" id="SSF82199">
    <property type="entry name" value="SET domain"/>
    <property type="match status" value="1"/>
</dbReference>
<dbReference type="Proteomes" id="UP000023152">
    <property type="component" value="Unassembled WGS sequence"/>
</dbReference>